<protein>
    <recommendedName>
        <fullName evidence="3">Ribosomal protein S14</fullName>
    </recommendedName>
</protein>
<evidence type="ECO:0000313" key="2">
    <source>
        <dbReference type="Proteomes" id="UP000035963"/>
    </source>
</evidence>
<comment type="caution">
    <text evidence="1">The sequence shown here is derived from an EMBL/GenBank/DDBJ whole genome shotgun (WGS) entry which is preliminary data.</text>
</comment>
<sequence>MRIAQALLLPPAGSKRPELSPNRKVPGGEVSQAFVQILERPTGRTAVILWRDPGRCYYADQLWVRGTAGYGGRCALSGQSIKSGESIYRPRQGKPRTLNAFAMILASVIEVESRARGLI</sequence>
<dbReference type="AlphaFoldDB" id="A0A0J1CT85"/>
<evidence type="ECO:0008006" key="3">
    <source>
        <dbReference type="Google" id="ProtNLM"/>
    </source>
</evidence>
<name>A0A0J1CT85_9BURK</name>
<gene>
    <name evidence="1" type="ORF">EOS_23835</name>
</gene>
<dbReference type="InterPro" id="IPR021769">
    <property type="entry name" value="DUF3331"/>
</dbReference>
<dbReference type="PATRIC" id="fig|908627.4.peg.5317"/>
<reference evidence="1 2" key="1">
    <citation type="journal article" date="2015" name="Genome Announc.">
        <title>Draft Genome Sequence of Burkholderia sp. Strain PML1(12), an Ectomycorrhizosphere-Inhabiting Bacterium with Effective Mineral-Weathering Ability.</title>
        <authorList>
            <person name="Uroz S."/>
            <person name="Oger P."/>
        </authorList>
    </citation>
    <scope>NUCLEOTIDE SEQUENCE [LARGE SCALE GENOMIC DNA]</scope>
    <source>
        <strain evidence="2">PML1(12)</strain>
    </source>
</reference>
<organism evidence="1 2">
    <name type="scientific">Caballeronia mineralivorans PML1(12)</name>
    <dbReference type="NCBI Taxonomy" id="908627"/>
    <lineage>
        <taxon>Bacteria</taxon>
        <taxon>Pseudomonadati</taxon>
        <taxon>Pseudomonadota</taxon>
        <taxon>Betaproteobacteria</taxon>
        <taxon>Burkholderiales</taxon>
        <taxon>Burkholderiaceae</taxon>
        <taxon>Caballeronia</taxon>
    </lineage>
</organism>
<dbReference type="Proteomes" id="UP000035963">
    <property type="component" value="Unassembled WGS sequence"/>
</dbReference>
<evidence type="ECO:0000313" key="1">
    <source>
        <dbReference type="EMBL" id="KLU23814.1"/>
    </source>
</evidence>
<dbReference type="EMBL" id="AEJF01000143">
    <property type="protein sequence ID" value="KLU23814.1"/>
    <property type="molecule type" value="Genomic_DNA"/>
</dbReference>
<keyword evidence="2" id="KW-1185">Reference proteome</keyword>
<accession>A0A0J1CT85</accession>
<proteinExistence type="predicted"/>
<dbReference type="Pfam" id="PF11811">
    <property type="entry name" value="DUF3331"/>
    <property type="match status" value="1"/>
</dbReference>